<dbReference type="EMBL" id="CP001560">
    <property type="protein sequence ID" value="AFJ47772.1"/>
    <property type="molecule type" value="Genomic_DNA"/>
</dbReference>
<keyword evidence="1" id="KW-0732">Signal</keyword>
<organism evidence="2 3">
    <name type="scientific">Shimwellia blattae (strain ATCC 29907 / DSM 4481 / JCM 1650 / NBRC 105725 / CDC 9005-74)</name>
    <name type="common">Escherichia blattae</name>
    <dbReference type="NCBI Taxonomy" id="630626"/>
    <lineage>
        <taxon>Bacteria</taxon>
        <taxon>Pseudomonadati</taxon>
        <taxon>Pseudomonadota</taxon>
        <taxon>Gammaproteobacteria</taxon>
        <taxon>Enterobacterales</taxon>
        <taxon>Enterobacteriaceae</taxon>
        <taxon>Shimwellia</taxon>
    </lineage>
</organism>
<feature type="chain" id="PRO_5003655201" evidence="1">
    <location>
        <begin position="24"/>
        <end position="111"/>
    </location>
</feature>
<sequence>MKKQLFVALVALAIAGCSATADAPRQESRLKEAYSACIRSAQGNPDKVDACQTVLSELRKEKQHQAFAEQQQVKVLDYQHCINARKMGNDEEASVICTRIWQELHASNQSQ</sequence>
<dbReference type="KEGG" id="ebt:EBL_c26930"/>
<name>I2BB68_SHIBC</name>
<protein>
    <submittedName>
        <fullName evidence="2">Putative lipoprotein YbfN</fullName>
    </submittedName>
</protein>
<dbReference type="Pfam" id="PF13982">
    <property type="entry name" value="YbfN"/>
    <property type="match status" value="1"/>
</dbReference>
<dbReference type="STRING" id="630626.EBL_c26930"/>
<proteinExistence type="predicted"/>
<dbReference type="RefSeq" id="WP_002439274.1">
    <property type="nucleotide sequence ID" value="NC_017910.1"/>
</dbReference>
<dbReference type="PATRIC" id="fig|630626.3.peg.2613"/>
<dbReference type="OrthoDB" id="6560384at2"/>
<accession>I2BB68</accession>
<dbReference type="InterPro" id="IPR025727">
    <property type="entry name" value="YbfN-like"/>
</dbReference>
<dbReference type="eggNOG" id="ENOG5031F99">
    <property type="taxonomic scope" value="Bacteria"/>
</dbReference>
<dbReference type="PROSITE" id="PS51257">
    <property type="entry name" value="PROKAR_LIPOPROTEIN"/>
    <property type="match status" value="1"/>
</dbReference>
<evidence type="ECO:0000313" key="2">
    <source>
        <dbReference type="EMBL" id="AFJ47772.1"/>
    </source>
</evidence>
<reference evidence="2 3" key="1">
    <citation type="journal article" date="2012" name="J. Bacteriol.">
        <title>Complete genome sequence of the B12-producing Shimwellia blattae strain DSM 4481, isolated from a cockroach.</title>
        <authorList>
            <person name="Brzuszkiewicz E."/>
            <person name="Waschkowitz T."/>
            <person name="Wiezer A."/>
            <person name="Daniel R."/>
        </authorList>
    </citation>
    <scope>NUCLEOTIDE SEQUENCE [LARGE SCALE GENOMIC DNA]</scope>
    <source>
        <strain evidence="3">ATCC 29907 / DSM 4481 / JCM 1650 / NBRC 105725 / CDC 9005-74</strain>
    </source>
</reference>
<evidence type="ECO:0000313" key="3">
    <source>
        <dbReference type="Proteomes" id="UP000001955"/>
    </source>
</evidence>
<feature type="signal peptide" evidence="1">
    <location>
        <begin position="1"/>
        <end position="23"/>
    </location>
</feature>
<gene>
    <name evidence="2" type="primary">ybfN</name>
    <name evidence="2" type="ordered locus">EBL_c26930</name>
</gene>
<keyword evidence="2" id="KW-0449">Lipoprotein</keyword>
<evidence type="ECO:0000256" key="1">
    <source>
        <dbReference type="SAM" id="SignalP"/>
    </source>
</evidence>
<keyword evidence="3" id="KW-1185">Reference proteome</keyword>
<dbReference type="AlphaFoldDB" id="I2BB68"/>
<accession>K6WCV1</accession>
<dbReference type="HOGENOM" id="CLU_2192888_0_0_6"/>
<dbReference type="Proteomes" id="UP000001955">
    <property type="component" value="Chromosome"/>
</dbReference>